<protein>
    <submittedName>
        <fullName evidence="1">Uncharacterized protein</fullName>
    </submittedName>
</protein>
<comment type="caution">
    <text evidence="1">The sequence shown here is derived from an EMBL/GenBank/DDBJ whole genome shotgun (WGS) entry which is preliminary data.</text>
</comment>
<reference evidence="1 2" key="1">
    <citation type="submission" date="2021-01" db="EMBL/GenBank/DDBJ databases">
        <title>Sequencing the genomes of 1000 actinobacteria strains.</title>
        <authorList>
            <person name="Klenk H.-P."/>
        </authorList>
    </citation>
    <scope>NUCLEOTIDE SEQUENCE [LARGE SCALE GENOMIC DNA]</scope>
    <source>
        <strain evidence="1 2">DSM 100204</strain>
    </source>
</reference>
<organism evidence="1 2">
    <name type="scientific">Micromonospora luteifusca</name>
    <dbReference type="NCBI Taxonomy" id="709860"/>
    <lineage>
        <taxon>Bacteria</taxon>
        <taxon>Bacillati</taxon>
        <taxon>Actinomycetota</taxon>
        <taxon>Actinomycetes</taxon>
        <taxon>Micromonosporales</taxon>
        <taxon>Micromonosporaceae</taxon>
        <taxon>Micromonospora</taxon>
    </lineage>
</organism>
<evidence type="ECO:0000313" key="1">
    <source>
        <dbReference type="EMBL" id="MBM7494953.1"/>
    </source>
</evidence>
<gene>
    <name evidence="1" type="ORF">JOD64_006175</name>
</gene>
<name>A0ABS2M3C9_9ACTN</name>
<sequence length="31" mass="3339">MIGAVPSKISFVEKPTLTGDLVALRHAPPHR</sequence>
<evidence type="ECO:0000313" key="2">
    <source>
        <dbReference type="Proteomes" id="UP000764837"/>
    </source>
</evidence>
<keyword evidence="2" id="KW-1185">Reference proteome</keyword>
<proteinExistence type="predicted"/>
<accession>A0ABS2M3C9</accession>
<dbReference type="Proteomes" id="UP000764837">
    <property type="component" value="Unassembled WGS sequence"/>
</dbReference>
<dbReference type="EMBL" id="JAFBBP010000001">
    <property type="protein sequence ID" value="MBM7494953.1"/>
    <property type="molecule type" value="Genomic_DNA"/>
</dbReference>